<feature type="transmembrane region" description="Helical" evidence="1">
    <location>
        <begin position="44"/>
        <end position="63"/>
    </location>
</feature>
<keyword evidence="1" id="KW-0472">Membrane</keyword>
<comment type="caution">
    <text evidence="2">The sequence shown here is derived from an EMBL/GenBank/DDBJ whole genome shotgun (WGS) entry which is preliminary data.</text>
</comment>
<organism evidence="2 3">
    <name type="scientific">Enterococcus devriesei</name>
    <dbReference type="NCBI Taxonomy" id="319970"/>
    <lineage>
        <taxon>Bacteria</taxon>
        <taxon>Bacillati</taxon>
        <taxon>Bacillota</taxon>
        <taxon>Bacilli</taxon>
        <taxon>Lactobacillales</taxon>
        <taxon>Enterococcaceae</taxon>
        <taxon>Enterococcus</taxon>
    </lineage>
</organism>
<dbReference type="EMBL" id="JXKM01000004">
    <property type="protein sequence ID" value="OJG35864.1"/>
    <property type="molecule type" value="Genomic_DNA"/>
</dbReference>
<dbReference type="Proteomes" id="UP000183700">
    <property type="component" value="Unassembled WGS sequence"/>
</dbReference>
<dbReference type="RefSeq" id="WP_071861848.1">
    <property type="nucleotide sequence ID" value="NZ_CAURXW010000003.1"/>
</dbReference>
<feature type="transmembrane region" description="Helical" evidence="1">
    <location>
        <begin position="69"/>
        <end position="92"/>
    </location>
</feature>
<dbReference type="AlphaFoldDB" id="A0A1L8SVJ6"/>
<keyword evidence="3" id="KW-1185">Reference proteome</keyword>
<keyword evidence="1" id="KW-0812">Transmembrane</keyword>
<name>A0A1L8SVJ6_9ENTE</name>
<accession>A0A1L8SVJ6</accession>
<evidence type="ECO:0000313" key="3">
    <source>
        <dbReference type="Proteomes" id="UP000183700"/>
    </source>
</evidence>
<gene>
    <name evidence="2" type="ORF">RV00_GL002008</name>
</gene>
<dbReference type="OrthoDB" id="2184696at2"/>
<proteinExistence type="predicted"/>
<sequence>MPENQRIDILKEQISFLEARLTRYEELLHGSVLKRILFGGGRRAKLSIAEILIGLIILLYVFFRITPGLVFAVIVILSLFMIFFSAVQLNLIRKKNGPEKYQKMIDSLTLEKASMEKEVIRLKENKPRT</sequence>
<protein>
    <submittedName>
        <fullName evidence="2">Uncharacterized protein</fullName>
    </submittedName>
</protein>
<evidence type="ECO:0000313" key="2">
    <source>
        <dbReference type="EMBL" id="OJG35864.1"/>
    </source>
</evidence>
<evidence type="ECO:0000256" key="1">
    <source>
        <dbReference type="SAM" id="Phobius"/>
    </source>
</evidence>
<reference evidence="2 3" key="1">
    <citation type="submission" date="2014-12" db="EMBL/GenBank/DDBJ databases">
        <title>Draft genome sequences of 29 type strains of Enterococci.</title>
        <authorList>
            <person name="Zhong Z."/>
            <person name="Sun Z."/>
            <person name="Liu W."/>
            <person name="Zhang W."/>
            <person name="Zhang H."/>
        </authorList>
    </citation>
    <scope>NUCLEOTIDE SEQUENCE [LARGE SCALE GENOMIC DNA]</scope>
    <source>
        <strain evidence="2 3">DSM 22802</strain>
    </source>
</reference>
<keyword evidence="1" id="KW-1133">Transmembrane helix</keyword>